<dbReference type="InterPro" id="IPR029061">
    <property type="entry name" value="THDP-binding"/>
</dbReference>
<dbReference type="Pfam" id="PF02776">
    <property type="entry name" value="TPP_enzyme_N"/>
    <property type="match status" value="1"/>
</dbReference>
<accession>A0A455SNJ4</accession>
<evidence type="ECO:0000259" key="5">
    <source>
        <dbReference type="Pfam" id="PF00205"/>
    </source>
</evidence>
<protein>
    <submittedName>
        <fullName evidence="8">Acetolactate synthase, large subunit, biosynthetic type</fullName>
    </submittedName>
</protein>
<dbReference type="PANTHER" id="PTHR18968">
    <property type="entry name" value="THIAMINE PYROPHOSPHATE ENZYMES"/>
    <property type="match status" value="1"/>
</dbReference>
<dbReference type="InterPro" id="IPR012001">
    <property type="entry name" value="Thiamin_PyroP_enz_TPP-bd_dom"/>
</dbReference>
<dbReference type="InterPro" id="IPR029035">
    <property type="entry name" value="DHS-like_NAD/FAD-binding_dom"/>
</dbReference>
<reference evidence="8" key="1">
    <citation type="submission" date="2018-12" db="EMBL/GenBank/DDBJ databases">
        <title>Novel natural products biosynthetic potential of the class Ktedonobacteria.</title>
        <authorList>
            <person name="Zheng Y."/>
            <person name="Saitou A."/>
            <person name="Wang C.M."/>
            <person name="Toyoda A."/>
            <person name="Minakuchi Y."/>
            <person name="Sekiguchi Y."/>
            <person name="Ueda K."/>
            <person name="Takano H."/>
            <person name="Sakai Y."/>
            <person name="Yokota A."/>
            <person name="Yabe S."/>
        </authorList>
    </citation>
    <scope>NUCLEOTIDE SEQUENCE</scope>
    <source>
        <strain evidence="8">COM3</strain>
    </source>
</reference>
<feature type="domain" description="Thiamine pyrophosphate enzyme N-terminal TPP-binding" evidence="7">
    <location>
        <begin position="8"/>
        <end position="115"/>
    </location>
</feature>
<dbReference type="InterPro" id="IPR045229">
    <property type="entry name" value="TPP_enz"/>
</dbReference>
<comment type="similarity">
    <text evidence="2 4">Belongs to the TPP enzyme family.</text>
</comment>
<dbReference type="CDD" id="cd00568">
    <property type="entry name" value="TPP_enzymes"/>
    <property type="match status" value="1"/>
</dbReference>
<dbReference type="InterPro" id="IPR012000">
    <property type="entry name" value="Thiamin_PyroP_enz_cen_dom"/>
</dbReference>
<dbReference type="Gene3D" id="3.40.50.1220">
    <property type="entry name" value="TPP-binding domain"/>
    <property type="match status" value="1"/>
</dbReference>
<dbReference type="SUPFAM" id="SSF52467">
    <property type="entry name" value="DHS-like NAD/FAD-binding domain"/>
    <property type="match status" value="1"/>
</dbReference>
<dbReference type="CDD" id="cd07035">
    <property type="entry name" value="TPP_PYR_POX_like"/>
    <property type="match status" value="1"/>
</dbReference>
<dbReference type="Pfam" id="PF00205">
    <property type="entry name" value="TPP_enzyme_M"/>
    <property type="match status" value="1"/>
</dbReference>
<dbReference type="FunFam" id="3.40.50.970:FF:000007">
    <property type="entry name" value="Acetolactate synthase"/>
    <property type="match status" value="1"/>
</dbReference>
<dbReference type="GO" id="GO:0009099">
    <property type="term" value="P:L-valine biosynthetic process"/>
    <property type="evidence" value="ECO:0007669"/>
    <property type="project" value="TreeGrafter"/>
</dbReference>
<dbReference type="GO" id="GO:0005948">
    <property type="term" value="C:acetolactate synthase complex"/>
    <property type="evidence" value="ECO:0007669"/>
    <property type="project" value="TreeGrafter"/>
</dbReference>
<dbReference type="GO" id="GO:0050660">
    <property type="term" value="F:flavin adenine dinucleotide binding"/>
    <property type="evidence" value="ECO:0007669"/>
    <property type="project" value="TreeGrafter"/>
</dbReference>
<organism evidence="8">
    <name type="scientific">Thermosporothrix sp. COM3</name>
    <dbReference type="NCBI Taxonomy" id="2490863"/>
    <lineage>
        <taxon>Bacteria</taxon>
        <taxon>Bacillati</taxon>
        <taxon>Chloroflexota</taxon>
        <taxon>Ktedonobacteria</taxon>
        <taxon>Ktedonobacterales</taxon>
        <taxon>Thermosporotrichaceae</taxon>
        <taxon>Thermosporothrix</taxon>
    </lineage>
</organism>
<dbReference type="PANTHER" id="PTHR18968:SF13">
    <property type="entry name" value="ACETOLACTATE SYNTHASE CATALYTIC SUBUNIT, MITOCHONDRIAL"/>
    <property type="match status" value="1"/>
</dbReference>
<evidence type="ECO:0000313" key="8">
    <source>
        <dbReference type="EMBL" id="BBH87785.1"/>
    </source>
</evidence>
<evidence type="ECO:0000259" key="7">
    <source>
        <dbReference type="Pfam" id="PF02776"/>
    </source>
</evidence>
<dbReference type="InterPro" id="IPR000399">
    <property type="entry name" value="TPP-bd_CS"/>
</dbReference>
<comment type="cofactor">
    <cofactor evidence="1">
        <name>thiamine diphosphate</name>
        <dbReference type="ChEBI" id="CHEBI:58937"/>
    </cofactor>
</comment>
<sequence length="579" mass="62514">MSTYSAIEVLLRALEEEGVTHLFGVPGGPLVPLYETLARRKKIRPVLAKHEEGAAFMAEGYARVRRGLGVCCGTSGPGATNALTGVASAYSDSIPVLFLSAQVSTTTFGKGALQDSSGGNWNLDIVDIFRSATKLSTMLSNAQHMPHVIRRAIRTALTGRQGAVHLNLPADLVKQPVTIEQIDTAHHRTHTTAVGDPEAIARISQILQSARMPAFFVGHGVNLSGAWEPLRQIAELLQIPVATTIKGKSAFPEDHPLSLGVFGLGGSEYSDAYMLSEEVDVLVIVGTSLGEFQTHGWDARLARNRTVIQIDLDPLEIGKNYPVDESVVGDARAVLQKLYEHLCSAGVEARHSNALLDRIKQEYPRYYNSEELQGDAALLKPQAVVSRMSELLPSDTLLFVDNGNCLSWIGQYYVARQPGTMFMALNVASMGYAMAAPIGGKIAAPDRPVVALVGDGAFAMNGLEMHTAVDYGVPVVWVVLNNGGHGMVYNGEKMLCGESFATVFHHQMDIATIARGLGLRSYKATTLDELSESLQDALEAQVPCLIDAMVDINEVPYALQRRVNTLQAFFGKSELQPAH</sequence>
<dbReference type="GO" id="GO:0030976">
    <property type="term" value="F:thiamine pyrophosphate binding"/>
    <property type="evidence" value="ECO:0007669"/>
    <property type="project" value="InterPro"/>
</dbReference>
<proteinExistence type="inferred from homology"/>
<dbReference type="AlphaFoldDB" id="A0A455SNJ4"/>
<dbReference type="Pfam" id="PF02775">
    <property type="entry name" value="TPP_enzyme_C"/>
    <property type="match status" value="1"/>
</dbReference>
<evidence type="ECO:0000256" key="3">
    <source>
        <dbReference type="ARBA" id="ARBA00023052"/>
    </source>
</evidence>
<feature type="domain" description="Thiamine pyrophosphate enzyme TPP-binding" evidence="6">
    <location>
        <begin position="401"/>
        <end position="547"/>
    </location>
</feature>
<dbReference type="SUPFAM" id="SSF52518">
    <property type="entry name" value="Thiamin diphosphate-binding fold (THDP-binding)"/>
    <property type="match status" value="2"/>
</dbReference>
<gene>
    <name evidence="8" type="ORF">KTC_25360</name>
</gene>
<keyword evidence="3 4" id="KW-0786">Thiamine pyrophosphate</keyword>
<evidence type="ECO:0000256" key="2">
    <source>
        <dbReference type="ARBA" id="ARBA00007812"/>
    </source>
</evidence>
<name>A0A455SNJ4_9CHLR</name>
<evidence type="ECO:0000256" key="4">
    <source>
        <dbReference type="RuleBase" id="RU362132"/>
    </source>
</evidence>
<dbReference type="GO" id="GO:0009097">
    <property type="term" value="P:isoleucine biosynthetic process"/>
    <property type="evidence" value="ECO:0007669"/>
    <property type="project" value="TreeGrafter"/>
</dbReference>
<dbReference type="PROSITE" id="PS00187">
    <property type="entry name" value="TPP_ENZYMES"/>
    <property type="match status" value="1"/>
</dbReference>
<dbReference type="InterPro" id="IPR011766">
    <property type="entry name" value="TPP_enzyme_TPP-bd"/>
</dbReference>
<evidence type="ECO:0000259" key="6">
    <source>
        <dbReference type="Pfam" id="PF02775"/>
    </source>
</evidence>
<dbReference type="EMBL" id="AP019376">
    <property type="protein sequence ID" value="BBH87785.1"/>
    <property type="molecule type" value="Genomic_DNA"/>
</dbReference>
<dbReference type="GO" id="GO:0000287">
    <property type="term" value="F:magnesium ion binding"/>
    <property type="evidence" value="ECO:0007669"/>
    <property type="project" value="InterPro"/>
</dbReference>
<evidence type="ECO:0000256" key="1">
    <source>
        <dbReference type="ARBA" id="ARBA00001964"/>
    </source>
</evidence>
<dbReference type="GO" id="GO:0003984">
    <property type="term" value="F:acetolactate synthase activity"/>
    <property type="evidence" value="ECO:0007669"/>
    <property type="project" value="TreeGrafter"/>
</dbReference>
<feature type="domain" description="Thiamine pyrophosphate enzyme central" evidence="5">
    <location>
        <begin position="200"/>
        <end position="338"/>
    </location>
</feature>
<dbReference type="Gene3D" id="3.40.50.970">
    <property type="match status" value="2"/>
</dbReference>